<proteinExistence type="predicted"/>
<gene>
    <name evidence="1" type="ORF">C9928_01280</name>
</gene>
<sequence length="206" mass="23464">MHKFFHVFYIVIILALLWFGNFSSNEPSAIEQAAQSFEQGFAEGFASAKNVAIVDSEDEVVQMTEDLTRANSDASDVSEEEVAVPAIQEEPDLDSIAAQLQEFTTYPDRMLQESVDPDWAYLVESDVERLFEIKDELGDLLLQSVTCRTSICELKVSNQSGMRIEDLIRVQQTLSKQPWYDENYTSQFNIKNEDDHHSVFIVRPTP</sequence>
<protein>
    <submittedName>
        <fullName evidence="1">Uncharacterized protein</fullName>
    </submittedName>
</protein>
<evidence type="ECO:0000313" key="1">
    <source>
        <dbReference type="EMBL" id="PTB90044.1"/>
    </source>
</evidence>
<comment type="caution">
    <text evidence="1">The sequence shown here is derived from an EMBL/GenBank/DDBJ whole genome shotgun (WGS) entry which is preliminary data.</text>
</comment>
<dbReference type="AlphaFoldDB" id="A0A6N4DJQ3"/>
<name>A0A6N4DJQ3_9GAMM</name>
<evidence type="ECO:0000313" key="2">
    <source>
        <dbReference type="Proteomes" id="UP000241514"/>
    </source>
</evidence>
<dbReference type="EMBL" id="PYVG01000004">
    <property type="protein sequence ID" value="PTB90044.1"/>
    <property type="molecule type" value="Genomic_DNA"/>
</dbReference>
<accession>A0A6N4DJQ3</accession>
<dbReference type="Proteomes" id="UP000241514">
    <property type="component" value="Unassembled WGS sequence"/>
</dbReference>
<organism evidence="1 2">
    <name type="scientific">Pseudidiomarina aestuarii</name>
    <dbReference type="NCBI Taxonomy" id="624146"/>
    <lineage>
        <taxon>Bacteria</taxon>
        <taxon>Pseudomonadati</taxon>
        <taxon>Pseudomonadota</taxon>
        <taxon>Gammaproteobacteria</taxon>
        <taxon>Alteromonadales</taxon>
        <taxon>Idiomarinaceae</taxon>
        <taxon>Pseudidiomarina</taxon>
    </lineage>
</organism>
<reference evidence="1 2" key="1">
    <citation type="submission" date="2018-03" db="EMBL/GenBank/DDBJ databases">
        <title>Cross-interface Injection: A General Nanoliter Liquid Handling Method Applied to Single Cells Genome Amplification Automated Nanoliter Liquid Handling Applied to Single Cell Multiple Displacement Amplification.</title>
        <authorList>
            <person name="Yun J."/>
            <person name="Xu P."/>
            <person name="Xu J."/>
            <person name="Dai X."/>
            <person name="Wang Y."/>
            <person name="Zheng X."/>
            <person name="Cao C."/>
            <person name="Yi Q."/>
            <person name="Zhu Y."/>
            <person name="Wang L."/>
            <person name="Dong Z."/>
            <person name="Huang Y."/>
            <person name="Huang L."/>
            <person name="Du W."/>
        </authorList>
    </citation>
    <scope>NUCLEOTIDE SEQUENCE [LARGE SCALE GENOMIC DNA]</scope>
    <source>
        <strain evidence="1 2">A9-4</strain>
    </source>
</reference>